<dbReference type="Gene3D" id="2.10.109.10">
    <property type="entry name" value="Umud Fragment, subunit A"/>
    <property type="match status" value="1"/>
</dbReference>
<gene>
    <name evidence="1" type="ORF">A4U43_C01F8120</name>
</gene>
<dbReference type="EMBL" id="CM007381">
    <property type="protein sequence ID" value="ONK79610.1"/>
    <property type="molecule type" value="Genomic_DNA"/>
</dbReference>
<dbReference type="Gramene" id="ONK79610">
    <property type="protein sequence ID" value="ONK79610"/>
    <property type="gene ID" value="A4U43_C01F8120"/>
</dbReference>
<dbReference type="AlphaFoldDB" id="A0A5P1FSH1"/>
<protein>
    <recommendedName>
        <fullName evidence="3">Peptidase S26 domain-containing protein</fullName>
    </recommendedName>
</protein>
<dbReference type="InterPro" id="IPR053307">
    <property type="entry name" value="Mitochondrial_IM_protease"/>
</dbReference>
<dbReference type="SUPFAM" id="SSF51306">
    <property type="entry name" value="LexA/Signal peptidase"/>
    <property type="match status" value="1"/>
</dbReference>
<organism evidence="1 2">
    <name type="scientific">Asparagus officinalis</name>
    <name type="common">Garden asparagus</name>
    <dbReference type="NCBI Taxonomy" id="4686"/>
    <lineage>
        <taxon>Eukaryota</taxon>
        <taxon>Viridiplantae</taxon>
        <taxon>Streptophyta</taxon>
        <taxon>Embryophyta</taxon>
        <taxon>Tracheophyta</taxon>
        <taxon>Spermatophyta</taxon>
        <taxon>Magnoliopsida</taxon>
        <taxon>Liliopsida</taxon>
        <taxon>Asparagales</taxon>
        <taxon>Asparagaceae</taxon>
        <taxon>Asparagoideae</taxon>
        <taxon>Asparagus</taxon>
    </lineage>
</organism>
<dbReference type="PANTHER" id="PTHR47040:SF1">
    <property type="entry name" value="MITOCHONDRIAL ATP-INDEPENDENT INNER MEMBRANE PROTEASE SUBUNIT 2"/>
    <property type="match status" value="1"/>
</dbReference>
<proteinExistence type="predicted"/>
<evidence type="ECO:0008006" key="3">
    <source>
        <dbReference type="Google" id="ProtNLM"/>
    </source>
</evidence>
<dbReference type="OMA" id="MARNHKA"/>
<dbReference type="PANTHER" id="PTHR47040">
    <property type="entry name" value="OSJNBA0068L06.9 PROTEIN"/>
    <property type="match status" value="1"/>
</dbReference>
<dbReference type="GO" id="GO:0006465">
    <property type="term" value="P:signal peptide processing"/>
    <property type="evidence" value="ECO:0007669"/>
    <property type="project" value="InterPro"/>
</dbReference>
<name>A0A5P1FSH1_ASPOF</name>
<dbReference type="Proteomes" id="UP000243459">
    <property type="component" value="Chromosome 1"/>
</dbReference>
<evidence type="ECO:0000313" key="2">
    <source>
        <dbReference type="Proteomes" id="UP000243459"/>
    </source>
</evidence>
<sequence>MASLSTWVRYAVNKFEYSVSLGWKKYNVGQINAKEFSDAIWKNFFQGKLTFLHWAKGEEMAPIVTGQGTTLLVRKMAFPVPTQVFIGDVVMLKDPEKPEDFLVRRLAAVEGYEMVSKEEKEEPFILEKDQCWVLADNESLKAKEAKDSRLFGPVPMSNIVGRVIYALQSAVDHGPVQNSHMAMSHDSSVLAVELDVDEMARSTKIGEFQYCFGFHCISLDTESIVCALYERGTDVFYTKTLNTNPSAVNSSCIQRSQLRIVRLYLATNRRGSGFLTFQQA</sequence>
<accession>A0A5P1FSH1</accession>
<dbReference type="InterPro" id="IPR019533">
    <property type="entry name" value="Peptidase_S26"/>
</dbReference>
<dbReference type="CDD" id="cd06530">
    <property type="entry name" value="S26_SPase_I"/>
    <property type="match status" value="1"/>
</dbReference>
<keyword evidence="2" id="KW-1185">Reference proteome</keyword>
<evidence type="ECO:0000313" key="1">
    <source>
        <dbReference type="EMBL" id="ONK79610.1"/>
    </source>
</evidence>
<dbReference type="InterPro" id="IPR036286">
    <property type="entry name" value="LexA/Signal_pep-like_sf"/>
</dbReference>
<dbReference type="GO" id="GO:0004252">
    <property type="term" value="F:serine-type endopeptidase activity"/>
    <property type="evidence" value="ECO:0007669"/>
    <property type="project" value="InterPro"/>
</dbReference>
<reference evidence="2" key="1">
    <citation type="journal article" date="2017" name="Nat. Commun.">
        <title>The asparagus genome sheds light on the origin and evolution of a young Y chromosome.</title>
        <authorList>
            <person name="Harkess A."/>
            <person name="Zhou J."/>
            <person name="Xu C."/>
            <person name="Bowers J.E."/>
            <person name="Van der Hulst R."/>
            <person name="Ayyampalayam S."/>
            <person name="Mercati F."/>
            <person name="Riccardi P."/>
            <person name="McKain M.R."/>
            <person name="Kakrana A."/>
            <person name="Tang H."/>
            <person name="Ray J."/>
            <person name="Groenendijk J."/>
            <person name="Arikit S."/>
            <person name="Mathioni S.M."/>
            <person name="Nakano M."/>
            <person name="Shan H."/>
            <person name="Telgmann-Rauber A."/>
            <person name="Kanno A."/>
            <person name="Yue Z."/>
            <person name="Chen H."/>
            <person name="Li W."/>
            <person name="Chen Y."/>
            <person name="Xu X."/>
            <person name="Zhang Y."/>
            <person name="Luo S."/>
            <person name="Chen H."/>
            <person name="Gao J."/>
            <person name="Mao Z."/>
            <person name="Pires J.C."/>
            <person name="Luo M."/>
            <person name="Kudrna D."/>
            <person name="Wing R.A."/>
            <person name="Meyers B.C."/>
            <person name="Yi K."/>
            <person name="Kong H."/>
            <person name="Lavrijsen P."/>
            <person name="Sunseri F."/>
            <person name="Falavigna A."/>
            <person name="Ye Y."/>
            <person name="Leebens-Mack J.H."/>
            <person name="Chen G."/>
        </authorList>
    </citation>
    <scope>NUCLEOTIDE SEQUENCE [LARGE SCALE GENOMIC DNA]</scope>
    <source>
        <strain evidence="2">cv. DH0086</strain>
    </source>
</reference>